<dbReference type="EMBL" id="CWQJ01000019">
    <property type="protein sequence ID" value="CSC48744.1"/>
    <property type="molecule type" value="Genomic_DNA"/>
</dbReference>
<proteinExistence type="predicted"/>
<organism evidence="2 4">
    <name type="scientific">Vibrio cholerae</name>
    <dbReference type="NCBI Taxonomy" id="666"/>
    <lineage>
        <taxon>Bacteria</taxon>
        <taxon>Pseudomonadati</taxon>
        <taxon>Pseudomonadota</taxon>
        <taxon>Gammaproteobacteria</taxon>
        <taxon>Vibrionales</taxon>
        <taxon>Vibrionaceae</taxon>
        <taxon>Vibrio</taxon>
    </lineage>
</organism>
<sequence length="62" mass="6735">MRKVTAPMISKVTTEVRIISKSSGMYSRTLRSTCAPKIAASNTPMMLPRGSIAKPKNSLIPE</sequence>
<evidence type="ECO:0000313" key="4">
    <source>
        <dbReference type="Proteomes" id="UP000046067"/>
    </source>
</evidence>
<dbReference type="Proteomes" id="UP000046067">
    <property type="component" value="Unassembled WGS sequence"/>
</dbReference>
<dbReference type="Proteomes" id="UP000044806">
    <property type="component" value="Unassembled WGS sequence"/>
</dbReference>
<evidence type="ECO:0000313" key="3">
    <source>
        <dbReference type="Proteomes" id="UP000044806"/>
    </source>
</evidence>
<reference evidence="3 4" key="1">
    <citation type="submission" date="2015-07" db="EMBL/GenBank/DDBJ databases">
        <authorList>
            <consortium name="Pathogen Informatics"/>
        </authorList>
    </citation>
    <scope>NUCLEOTIDE SEQUENCE [LARGE SCALE GENOMIC DNA]</scope>
    <source>
        <strain evidence="2 4">A325</strain>
        <strain evidence="1 3">A51</strain>
    </source>
</reference>
<dbReference type="AlphaFoldDB" id="A0A655YUD3"/>
<gene>
    <name evidence="1" type="ORF">ERS013165_00467</name>
    <name evidence="2" type="ORF">ERS013201_02746</name>
</gene>
<dbReference type="EMBL" id="CWOW01000002">
    <property type="protein sequence ID" value="CRZ90932.1"/>
    <property type="molecule type" value="Genomic_DNA"/>
</dbReference>
<protein>
    <submittedName>
        <fullName evidence="2">Uncharacterized protein</fullName>
    </submittedName>
</protein>
<evidence type="ECO:0000313" key="2">
    <source>
        <dbReference type="EMBL" id="CSC48744.1"/>
    </source>
</evidence>
<accession>A0A655YUD3</accession>
<evidence type="ECO:0000313" key="1">
    <source>
        <dbReference type="EMBL" id="CRZ90932.1"/>
    </source>
</evidence>
<name>A0A655YUD3_VIBCL</name>